<reference evidence="8 9" key="1">
    <citation type="submission" date="2022-07" db="EMBL/GenBank/DDBJ databases">
        <authorList>
            <person name="Li W.-J."/>
            <person name="Deng Q.-Q."/>
        </authorList>
    </citation>
    <scope>NUCLEOTIDE SEQUENCE [LARGE SCALE GENOMIC DNA]</scope>
    <source>
        <strain evidence="8 9">SYSU M60028</strain>
    </source>
</reference>
<comment type="caution">
    <text evidence="8">The sequence shown here is derived from an EMBL/GenBank/DDBJ whole genome shotgun (WGS) entry which is preliminary data.</text>
</comment>
<evidence type="ECO:0000256" key="3">
    <source>
        <dbReference type="ARBA" id="ARBA00022723"/>
    </source>
</evidence>
<sequence length="397" mass="43258">MGELEQLAELLEEFLDAPLRGSTNLLVLQGTPFCNIDCAYCYLPDRDSRARMAPALVEQAASWLHRSGLAADELTIVWHAGEPLVLPIAWYEDAFARIASAMPGRAVRHAFQTNGLLIDEAWCAFFARHCVSVGVSIDGPARLHDARRRTRAGRGTHDGAMRAVRLLQRHGVRFHALAVVGEAALDDPDGFVDFFLDAGIEALGLNVEEIEGANRASSLAHPDVERRFRAFLARVTDRALASGRLRLREFWNMAERCLSESAANDEATPFAILTVTADGALSTYSPELAGGDGRFAIGRFDERGSAGLFDVIDRQRLLALAAQVHRGVRRCTSCAYFRLCGGGAPANKLAENGSFDSGETLFCRLTRQAAAEVALERLALVADLLDNSAEFKISKCN</sequence>
<dbReference type="SUPFAM" id="SSF102114">
    <property type="entry name" value="Radical SAM enzymes"/>
    <property type="match status" value="1"/>
</dbReference>
<evidence type="ECO:0000256" key="1">
    <source>
        <dbReference type="ARBA" id="ARBA00001966"/>
    </source>
</evidence>
<dbReference type="Pfam" id="PF04055">
    <property type="entry name" value="Radical_SAM"/>
    <property type="match status" value="1"/>
</dbReference>
<dbReference type="InterPro" id="IPR026357">
    <property type="entry name" value="rSAM_SPASM_GrrM_OscB"/>
</dbReference>
<dbReference type="PANTHER" id="PTHR43273">
    <property type="entry name" value="ANAEROBIC SULFATASE-MATURATING ENZYME HOMOLOG ASLB-RELATED"/>
    <property type="match status" value="1"/>
</dbReference>
<protein>
    <submittedName>
        <fullName evidence="8">GRRM system radical SAM/SPASM domain protein</fullName>
    </submittedName>
</protein>
<dbReference type="InterPro" id="IPR000014">
    <property type="entry name" value="PAS"/>
</dbReference>
<organism evidence="8 9">
    <name type="scientific">Alsobacter ponti</name>
    <dbReference type="NCBI Taxonomy" id="2962936"/>
    <lineage>
        <taxon>Bacteria</taxon>
        <taxon>Pseudomonadati</taxon>
        <taxon>Pseudomonadota</taxon>
        <taxon>Alphaproteobacteria</taxon>
        <taxon>Hyphomicrobiales</taxon>
        <taxon>Alsobacteraceae</taxon>
        <taxon>Alsobacter</taxon>
    </lineage>
</organism>
<dbReference type="SFLD" id="SFLDG01072">
    <property type="entry name" value="dehydrogenase_like"/>
    <property type="match status" value="1"/>
</dbReference>
<dbReference type="EMBL" id="JANCLU010000028">
    <property type="protein sequence ID" value="MCP8940821.1"/>
    <property type="molecule type" value="Genomic_DNA"/>
</dbReference>
<feature type="domain" description="Radical SAM core" evidence="7">
    <location>
        <begin position="17"/>
        <end position="244"/>
    </location>
</feature>
<accession>A0ABT1LIP4</accession>
<keyword evidence="5" id="KW-0411">Iron-sulfur</keyword>
<dbReference type="Gene3D" id="3.20.20.70">
    <property type="entry name" value="Aldolase class I"/>
    <property type="match status" value="1"/>
</dbReference>
<evidence type="ECO:0000259" key="6">
    <source>
        <dbReference type="PROSITE" id="PS50112"/>
    </source>
</evidence>
<dbReference type="PROSITE" id="PS51918">
    <property type="entry name" value="RADICAL_SAM"/>
    <property type="match status" value="1"/>
</dbReference>
<evidence type="ECO:0000313" key="9">
    <source>
        <dbReference type="Proteomes" id="UP001205890"/>
    </source>
</evidence>
<keyword evidence="3" id="KW-0479">Metal-binding</keyword>
<keyword evidence="4" id="KW-0408">Iron</keyword>
<evidence type="ECO:0000256" key="5">
    <source>
        <dbReference type="ARBA" id="ARBA00023014"/>
    </source>
</evidence>
<name>A0ABT1LIP4_9HYPH</name>
<dbReference type="InterPro" id="IPR007197">
    <property type="entry name" value="rSAM"/>
</dbReference>
<evidence type="ECO:0000259" key="7">
    <source>
        <dbReference type="PROSITE" id="PS51918"/>
    </source>
</evidence>
<dbReference type="PANTHER" id="PTHR43273:SF8">
    <property type="entry name" value="RADICAL SAM DOMAIN PROTEIN"/>
    <property type="match status" value="1"/>
</dbReference>
<dbReference type="InterPro" id="IPR023867">
    <property type="entry name" value="Sulphatase_maturase_rSAM"/>
</dbReference>
<dbReference type="Proteomes" id="UP001205890">
    <property type="component" value="Unassembled WGS sequence"/>
</dbReference>
<gene>
    <name evidence="8" type="primary">grrM</name>
    <name evidence="8" type="ORF">NK718_20030</name>
</gene>
<comment type="cofactor">
    <cofactor evidence="1">
        <name>[4Fe-4S] cluster</name>
        <dbReference type="ChEBI" id="CHEBI:49883"/>
    </cofactor>
</comment>
<dbReference type="SFLD" id="SFLDS00029">
    <property type="entry name" value="Radical_SAM"/>
    <property type="match status" value="1"/>
</dbReference>
<proteinExistence type="predicted"/>
<evidence type="ECO:0000256" key="2">
    <source>
        <dbReference type="ARBA" id="ARBA00022691"/>
    </source>
</evidence>
<dbReference type="PROSITE" id="PS50112">
    <property type="entry name" value="PAS"/>
    <property type="match status" value="1"/>
</dbReference>
<feature type="domain" description="PAS" evidence="6">
    <location>
        <begin position="187"/>
        <end position="239"/>
    </location>
</feature>
<dbReference type="RefSeq" id="WP_254746022.1">
    <property type="nucleotide sequence ID" value="NZ_JANCLU010000028.1"/>
</dbReference>
<dbReference type="SFLD" id="SFLDG01067">
    <property type="entry name" value="SPASM/twitch_domain_containing"/>
    <property type="match status" value="1"/>
</dbReference>
<dbReference type="SFLD" id="SFLDG01386">
    <property type="entry name" value="main_SPASM_domain-containing"/>
    <property type="match status" value="1"/>
</dbReference>
<keyword evidence="9" id="KW-1185">Reference proteome</keyword>
<evidence type="ECO:0000256" key="4">
    <source>
        <dbReference type="ARBA" id="ARBA00023004"/>
    </source>
</evidence>
<dbReference type="InterPro" id="IPR058240">
    <property type="entry name" value="rSAM_sf"/>
</dbReference>
<dbReference type="InterPro" id="IPR013785">
    <property type="entry name" value="Aldolase_TIM"/>
</dbReference>
<dbReference type="NCBIfam" id="TIGR04261">
    <property type="entry name" value="rSAM_GlyRichRpt"/>
    <property type="match status" value="1"/>
</dbReference>
<dbReference type="CDD" id="cd01335">
    <property type="entry name" value="Radical_SAM"/>
    <property type="match status" value="1"/>
</dbReference>
<evidence type="ECO:0000313" key="8">
    <source>
        <dbReference type="EMBL" id="MCP8940821.1"/>
    </source>
</evidence>
<keyword evidence="2" id="KW-0949">S-adenosyl-L-methionine</keyword>